<sequence>YKEVDIWRGSNRFGSMATKPAHASRASFSQFQGYVRGSSTCVGEGEVTHLCVQGERNQRDLTRFGF</sequence>
<dbReference type="Proteomes" id="UP000694005">
    <property type="component" value="Chromosome A06"/>
</dbReference>
<accession>A0A8D9G6M6</accession>
<feature type="non-terminal residue" evidence="1">
    <location>
        <position position="66"/>
    </location>
</feature>
<evidence type="ECO:0000313" key="1">
    <source>
        <dbReference type="EMBL" id="CAG7869267.1"/>
    </source>
</evidence>
<organism evidence="1 2">
    <name type="scientific">Brassica campestris</name>
    <name type="common">Field mustard</name>
    <dbReference type="NCBI Taxonomy" id="3711"/>
    <lineage>
        <taxon>Eukaryota</taxon>
        <taxon>Viridiplantae</taxon>
        <taxon>Streptophyta</taxon>
        <taxon>Embryophyta</taxon>
        <taxon>Tracheophyta</taxon>
        <taxon>Spermatophyta</taxon>
        <taxon>Magnoliopsida</taxon>
        <taxon>eudicotyledons</taxon>
        <taxon>Gunneridae</taxon>
        <taxon>Pentapetalae</taxon>
        <taxon>rosids</taxon>
        <taxon>malvids</taxon>
        <taxon>Brassicales</taxon>
        <taxon>Brassicaceae</taxon>
        <taxon>Brassiceae</taxon>
        <taxon>Brassica</taxon>
    </lineage>
</organism>
<gene>
    <name evidence="1" type="ORF">BRAPAZ1V2_A06P15070.2</name>
</gene>
<dbReference type="EMBL" id="LS974622">
    <property type="protein sequence ID" value="CAG7869267.1"/>
    <property type="molecule type" value="Genomic_DNA"/>
</dbReference>
<dbReference type="AlphaFoldDB" id="A0A8D9G6M6"/>
<evidence type="ECO:0000313" key="2">
    <source>
        <dbReference type="Proteomes" id="UP000694005"/>
    </source>
</evidence>
<proteinExistence type="predicted"/>
<reference evidence="1 2" key="1">
    <citation type="submission" date="2021-07" db="EMBL/GenBank/DDBJ databases">
        <authorList>
            <consortium name="Genoscope - CEA"/>
            <person name="William W."/>
        </authorList>
    </citation>
    <scope>NUCLEOTIDE SEQUENCE [LARGE SCALE GENOMIC DNA]</scope>
</reference>
<protein>
    <submittedName>
        <fullName evidence="1">Uncharacterized protein</fullName>
    </submittedName>
</protein>
<dbReference type="Gramene" id="A06p15070.2_BraZ1">
    <property type="protein sequence ID" value="A06p15070.2_BraZ1.CDS"/>
    <property type="gene ID" value="A06g15070.2_BraZ1"/>
</dbReference>
<name>A0A8D9G6M6_BRACM</name>